<dbReference type="EMBL" id="VFOQ01000002">
    <property type="protein sequence ID" value="TQL56944.1"/>
    <property type="molecule type" value="Genomic_DNA"/>
</dbReference>
<organism evidence="2 3">
    <name type="scientific">Oryzihumus leptocrescens</name>
    <dbReference type="NCBI Taxonomy" id="297536"/>
    <lineage>
        <taxon>Bacteria</taxon>
        <taxon>Bacillati</taxon>
        <taxon>Actinomycetota</taxon>
        <taxon>Actinomycetes</taxon>
        <taxon>Micrococcales</taxon>
        <taxon>Intrasporangiaceae</taxon>
        <taxon>Oryzihumus</taxon>
    </lineage>
</organism>
<feature type="compositionally biased region" description="Polar residues" evidence="1">
    <location>
        <begin position="203"/>
        <end position="217"/>
    </location>
</feature>
<reference evidence="2 3" key="1">
    <citation type="submission" date="2019-06" db="EMBL/GenBank/DDBJ databases">
        <title>Sequencing the genomes of 1000 actinobacteria strains.</title>
        <authorList>
            <person name="Klenk H.-P."/>
        </authorList>
    </citation>
    <scope>NUCLEOTIDE SEQUENCE [LARGE SCALE GENOMIC DNA]</scope>
    <source>
        <strain evidence="2 3">DSM 18082</strain>
    </source>
</reference>
<feature type="compositionally biased region" description="Low complexity" evidence="1">
    <location>
        <begin position="239"/>
        <end position="255"/>
    </location>
</feature>
<dbReference type="AlphaFoldDB" id="A0A542Z9D2"/>
<dbReference type="Proteomes" id="UP000319514">
    <property type="component" value="Unassembled WGS sequence"/>
</dbReference>
<evidence type="ECO:0000313" key="2">
    <source>
        <dbReference type="EMBL" id="TQL56944.1"/>
    </source>
</evidence>
<feature type="compositionally biased region" description="Basic and acidic residues" evidence="1">
    <location>
        <begin position="148"/>
        <end position="158"/>
    </location>
</feature>
<name>A0A542Z9D2_9MICO</name>
<keyword evidence="3" id="KW-1185">Reference proteome</keyword>
<dbReference type="RefSeq" id="WP_141790299.1">
    <property type="nucleotide sequence ID" value="NZ_BAAAKX010000015.1"/>
</dbReference>
<gene>
    <name evidence="2" type="ORF">FB474_3712</name>
</gene>
<evidence type="ECO:0000313" key="3">
    <source>
        <dbReference type="Proteomes" id="UP000319514"/>
    </source>
</evidence>
<accession>A0A542Z9D2</accession>
<feature type="compositionally biased region" description="Polar residues" evidence="1">
    <location>
        <begin position="185"/>
        <end position="195"/>
    </location>
</feature>
<proteinExistence type="predicted"/>
<feature type="compositionally biased region" description="Pro residues" evidence="1">
    <location>
        <begin position="133"/>
        <end position="144"/>
    </location>
</feature>
<sequence>MASEDLALSALLRAVTAPATAGELRGQDDAIAAFLNHVSGRPPAPATRRRSRVAVPAVAAMVSVFALGGTAAAAMTGSLPAPLQDLAHHLTGVPAPSRDTGEAPGAPNGSVPRQHSGATVRHGPAATPAVRPIDPPSAPLPAPSARPTGRDGATDERGSVTSPTAGPRPTGSAGDQNEAHGSPTAHASGTGTSAGHTPVPPTGNDNGQGRSGATATRSPAGATPVPKSSHPAPPSQPLPHAGGTTTTAPGHGMGR</sequence>
<comment type="caution">
    <text evidence="2">The sequence shown here is derived from an EMBL/GenBank/DDBJ whole genome shotgun (WGS) entry which is preliminary data.</text>
</comment>
<feature type="region of interest" description="Disordered" evidence="1">
    <location>
        <begin position="90"/>
        <end position="255"/>
    </location>
</feature>
<protein>
    <submittedName>
        <fullName evidence="2">Uncharacterized protein</fullName>
    </submittedName>
</protein>
<evidence type="ECO:0000256" key="1">
    <source>
        <dbReference type="SAM" id="MobiDB-lite"/>
    </source>
</evidence>